<dbReference type="Proteomes" id="UP000198589">
    <property type="component" value="Unassembled WGS sequence"/>
</dbReference>
<organism evidence="2 3">
    <name type="scientific">Blastococcus tunisiensis</name>
    <dbReference type="NCBI Taxonomy" id="1798228"/>
    <lineage>
        <taxon>Bacteria</taxon>
        <taxon>Bacillati</taxon>
        <taxon>Actinomycetota</taxon>
        <taxon>Actinomycetes</taxon>
        <taxon>Geodermatophilales</taxon>
        <taxon>Geodermatophilaceae</taxon>
        <taxon>Blastococcus</taxon>
    </lineage>
</organism>
<gene>
    <name evidence="2" type="ORF">SAMN05216574_104249</name>
</gene>
<protein>
    <submittedName>
        <fullName evidence="2">Uncharacterized protein</fullName>
    </submittedName>
</protein>
<evidence type="ECO:0000313" key="2">
    <source>
        <dbReference type="EMBL" id="SFE58850.1"/>
    </source>
</evidence>
<keyword evidence="1" id="KW-0472">Membrane</keyword>
<keyword evidence="1" id="KW-0812">Transmembrane</keyword>
<proteinExistence type="predicted"/>
<evidence type="ECO:0000313" key="3">
    <source>
        <dbReference type="Proteomes" id="UP000198589"/>
    </source>
</evidence>
<sequence length="57" mass="6180">MLRLLGLLLVIWLVVSVIGAVIEGLFWLTVVGLLFFAATAAIGWTKRNDGTALPRGR</sequence>
<reference evidence="3" key="1">
    <citation type="submission" date="2016-10" db="EMBL/GenBank/DDBJ databases">
        <authorList>
            <person name="Varghese N."/>
            <person name="Submissions S."/>
        </authorList>
    </citation>
    <scope>NUCLEOTIDE SEQUENCE [LARGE SCALE GENOMIC DNA]</scope>
    <source>
        <strain evidence="3">DSM 46838</strain>
    </source>
</reference>
<accession>A0A1I2BU64</accession>
<name>A0A1I2BU64_9ACTN</name>
<dbReference type="AlphaFoldDB" id="A0A1I2BU64"/>
<keyword evidence="1" id="KW-1133">Transmembrane helix</keyword>
<dbReference type="EMBL" id="FOND01000004">
    <property type="protein sequence ID" value="SFE58850.1"/>
    <property type="molecule type" value="Genomic_DNA"/>
</dbReference>
<keyword evidence="3" id="KW-1185">Reference proteome</keyword>
<dbReference type="RefSeq" id="WP_175527149.1">
    <property type="nucleotide sequence ID" value="NZ_FOND01000004.1"/>
</dbReference>
<evidence type="ECO:0000256" key="1">
    <source>
        <dbReference type="SAM" id="Phobius"/>
    </source>
</evidence>
<feature type="transmembrane region" description="Helical" evidence="1">
    <location>
        <begin position="29"/>
        <end position="45"/>
    </location>
</feature>